<comment type="caution">
    <text evidence="2">The sequence shown here is derived from an EMBL/GenBank/DDBJ whole genome shotgun (WGS) entry which is preliminary data.</text>
</comment>
<protein>
    <recommendedName>
        <fullName evidence="1">SnoaL-like domain-containing protein</fullName>
    </recommendedName>
</protein>
<organism evidence="2 3">
    <name type="scientific">Heterodermia speciosa</name>
    <dbReference type="NCBI Taxonomy" id="116794"/>
    <lineage>
        <taxon>Eukaryota</taxon>
        <taxon>Fungi</taxon>
        <taxon>Dikarya</taxon>
        <taxon>Ascomycota</taxon>
        <taxon>Pezizomycotina</taxon>
        <taxon>Lecanoromycetes</taxon>
        <taxon>OSLEUM clade</taxon>
        <taxon>Lecanoromycetidae</taxon>
        <taxon>Caliciales</taxon>
        <taxon>Physciaceae</taxon>
        <taxon>Heterodermia</taxon>
    </lineage>
</organism>
<evidence type="ECO:0000259" key="1">
    <source>
        <dbReference type="Pfam" id="PF13577"/>
    </source>
</evidence>
<feature type="domain" description="SnoaL-like" evidence="1">
    <location>
        <begin position="32"/>
        <end position="161"/>
    </location>
</feature>
<dbReference type="OrthoDB" id="2148716at2759"/>
<dbReference type="AlphaFoldDB" id="A0A8H3PER3"/>
<dbReference type="EMBL" id="CAJPDS010000119">
    <property type="protein sequence ID" value="CAF9938779.1"/>
    <property type="molecule type" value="Genomic_DNA"/>
</dbReference>
<proteinExistence type="predicted"/>
<dbReference type="Proteomes" id="UP000664521">
    <property type="component" value="Unassembled WGS sequence"/>
</dbReference>
<name>A0A8H3PER3_9LECA</name>
<dbReference type="InterPro" id="IPR037401">
    <property type="entry name" value="SnoaL-like"/>
</dbReference>
<sequence length="183" mass="19884">MGIPKPNGTANLPIISDKPSAPPLPILLSPALTPREAITDALSRFLIGMDNNSPPLFDSAFTPDARWELNGRVLEGLPTIHAECYDATILKLDTTHSVSNIRIEIVEGGKEARLEAVYVAAHYRGGEGGIEGSPRFVTGGIYTADLVGGDEEGDGLWRMKVFRMKSIWTEGFRSVMGVHRIIK</sequence>
<accession>A0A8H3PER3</accession>
<evidence type="ECO:0000313" key="2">
    <source>
        <dbReference type="EMBL" id="CAF9938779.1"/>
    </source>
</evidence>
<dbReference type="Pfam" id="PF13577">
    <property type="entry name" value="SnoaL_4"/>
    <property type="match status" value="1"/>
</dbReference>
<dbReference type="InterPro" id="IPR032710">
    <property type="entry name" value="NTF2-like_dom_sf"/>
</dbReference>
<keyword evidence="3" id="KW-1185">Reference proteome</keyword>
<evidence type="ECO:0000313" key="3">
    <source>
        <dbReference type="Proteomes" id="UP000664521"/>
    </source>
</evidence>
<gene>
    <name evidence="2" type="ORF">HETSPECPRED_001187</name>
</gene>
<dbReference type="Gene3D" id="3.10.450.50">
    <property type="match status" value="1"/>
</dbReference>
<dbReference type="SUPFAM" id="SSF54427">
    <property type="entry name" value="NTF2-like"/>
    <property type="match status" value="1"/>
</dbReference>
<reference evidence="2" key="1">
    <citation type="submission" date="2021-03" db="EMBL/GenBank/DDBJ databases">
        <authorList>
            <person name="Tagirdzhanova G."/>
        </authorList>
    </citation>
    <scope>NUCLEOTIDE SEQUENCE</scope>
</reference>